<sequence length="111" mass="13290">MLDTHFLQLLEKENVASLLDLFIISTCYVTRGIQPRIYRHIFIDHAWHVRPAYVHSGDLLSLDKCSKRIFIERIRCAAKFLMNSALENIVLFMPRLYKLRRNYFFIIVIFQ</sequence>
<dbReference type="AlphaFoldDB" id="A0A645JI89"/>
<evidence type="ECO:0000313" key="1">
    <source>
        <dbReference type="EMBL" id="MPN59333.1"/>
    </source>
</evidence>
<dbReference type="EMBL" id="VSSQ01133224">
    <property type="protein sequence ID" value="MPN59333.1"/>
    <property type="molecule type" value="Genomic_DNA"/>
</dbReference>
<proteinExistence type="predicted"/>
<gene>
    <name evidence="1" type="ORF">SDC9_207054</name>
</gene>
<organism evidence="1">
    <name type="scientific">bioreactor metagenome</name>
    <dbReference type="NCBI Taxonomy" id="1076179"/>
    <lineage>
        <taxon>unclassified sequences</taxon>
        <taxon>metagenomes</taxon>
        <taxon>ecological metagenomes</taxon>
    </lineage>
</organism>
<protein>
    <submittedName>
        <fullName evidence="1">Uncharacterized protein</fullName>
    </submittedName>
</protein>
<reference evidence="1" key="1">
    <citation type="submission" date="2019-08" db="EMBL/GenBank/DDBJ databases">
        <authorList>
            <person name="Kucharzyk K."/>
            <person name="Murdoch R.W."/>
            <person name="Higgins S."/>
            <person name="Loffler F."/>
        </authorList>
    </citation>
    <scope>NUCLEOTIDE SEQUENCE</scope>
</reference>
<comment type="caution">
    <text evidence="1">The sequence shown here is derived from an EMBL/GenBank/DDBJ whole genome shotgun (WGS) entry which is preliminary data.</text>
</comment>
<accession>A0A645JI89</accession>
<name>A0A645JI89_9ZZZZ</name>